<keyword evidence="6" id="KW-0631">Potassium channel</keyword>
<comment type="similarity">
    <text evidence="2">Belongs to the TMEM175 family.</text>
</comment>
<dbReference type="EMBL" id="RKMG01000004">
    <property type="protein sequence ID" value="RPA62452.1"/>
    <property type="molecule type" value="Genomic_DNA"/>
</dbReference>
<accession>A0A3N4GI37</accession>
<evidence type="ECO:0000256" key="3">
    <source>
        <dbReference type="ARBA" id="ARBA00022448"/>
    </source>
</evidence>
<dbReference type="GO" id="GO:0005267">
    <property type="term" value="F:potassium channel activity"/>
    <property type="evidence" value="ECO:0007669"/>
    <property type="project" value="UniProtKB-KW"/>
</dbReference>
<feature type="transmembrane region" description="Helical" evidence="13">
    <location>
        <begin position="7"/>
        <end position="23"/>
    </location>
</feature>
<dbReference type="GO" id="GO:0015252">
    <property type="term" value="F:proton channel activity"/>
    <property type="evidence" value="ECO:0007669"/>
    <property type="project" value="InterPro"/>
</dbReference>
<evidence type="ECO:0000313" key="15">
    <source>
        <dbReference type="Proteomes" id="UP000273977"/>
    </source>
</evidence>
<keyword evidence="7" id="KW-0630">Potassium</keyword>
<name>A0A3N4GI37_9LACT</name>
<keyword evidence="5 13" id="KW-0812">Transmembrane</keyword>
<evidence type="ECO:0000256" key="6">
    <source>
        <dbReference type="ARBA" id="ARBA00022826"/>
    </source>
</evidence>
<feature type="transmembrane region" description="Helical" evidence="13">
    <location>
        <begin position="146"/>
        <end position="164"/>
    </location>
</feature>
<comment type="catalytic activity">
    <reaction evidence="12">
        <text>K(+)(in) = K(+)(out)</text>
        <dbReference type="Rhea" id="RHEA:29463"/>
        <dbReference type="ChEBI" id="CHEBI:29103"/>
    </reaction>
</comment>
<comment type="caution">
    <text evidence="14">The sequence shown here is derived from an EMBL/GenBank/DDBJ whole genome shotgun (WGS) entry which is preliminary data.</text>
</comment>
<dbReference type="AlphaFoldDB" id="A0A3N4GI37"/>
<keyword evidence="3" id="KW-0813">Transport</keyword>
<keyword evidence="15" id="KW-1185">Reference proteome</keyword>
<proteinExistence type="inferred from homology"/>
<evidence type="ECO:0000256" key="11">
    <source>
        <dbReference type="ARBA" id="ARBA00023303"/>
    </source>
</evidence>
<evidence type="ECO:0000256" key="7">
    <source>
        <dbReference type="ARBA" id="ARBA00022958"/>
    </source>
</evidence>
<feature type="transmembrane region" description="Helical" evidence="13">
    <location>
        <begin position="106"/>
        <end position="126"/>
    </location>
</feature>
<feature type="transmembrane region" description="Helical" evidence="13">
    <location>
        <begin position="74"/>
        <end position="94"/>
    </location>
</feature>
<keyword evidence="11" id="KW-0407">Ion channel</keyword>
<gene>
    <name evidence="14" type="ORF">EF384_02220</name>
</gene>
<keyword evidence="9" id="KW-0406">Ion transport</keyword>
<evidence type="ECO:0000313" key="14">
    <source>
        <dbReference type="EMBL" id="RPA62452.1"/>
    </source>
</evidence>
<evidence type="ECO:0000256" key="2">
    <source>
        <dbReference type="ARBA" id="ARBA00006920"/>
    </source>
</evidence>
<evidence type="ECO:0000256" key="1">
    <source>
        <dbReference type="ARBA" id="ARBA00004141"/>
    </source>
</evidence>
<dbReference type="OrthoDB" id="7626281at2"/>
<dbReference type="InterPro" id="IPR010617">
    <property type="entry name" value="TMEM175-like"/>
</dbReference>
<dbReference type="Proteomes" id="UP000273977">
    <property type="component" value="Unassembled WGS sequence"/>
</dbReference>
<dbReference type="Pfam" id="PF06736">
    <property type="entry name" value="TMEM175"/>
    <property type="match status" value="1"/>
</dbReference>
<feature type="transmembrane region" description="Helical" evidence="13">
    <location>
        <begin position="43"/>
        <end position="62"/>
    </location>
</feature>
<reference evidence="14 15" key="1">
    <citation type="submission" date="2018-11" db="EMBL/GenBank/DDBJ databases">
        <title>Aerococcus sp. SJQ22, whole genome shotgun sequence.</title>
        <authorList>
            <person name="Sun L."/>
            <person name="Gao X."/>
            <person name="Chen W."/>
            <person name="Huang K."/>
        </authorList>
    </citation>
    <scope>NUCLEOTIDE SEQUENCE [LARGE SCALE GENOMIC DNA]</scope>
    <source>
        <strain evidence="14 15">SJQ22</strain>
    </source>
</reference>
<evidence type="ECO:0000256" key="10">
    <source>
        <dbReference type="ARBA" id="ARBA00023136"/>
    </source>
</evidence>
<dbReference type="RefSeq" id="WP_123779357.1">
    <property type="nucleotide sequence ID" value="NZ_RKMG01000004.1"/>
</dbReference>
<protein>
    <submittedName>
        <fullName evidence="14">DUF1211 domain-containing protein</fullName>
    </submittedName>
</protein>
<feature type="transmembrane region" description="Helical" evidence="13">
    <location>
        <begin position="170"/>
        <end position="189"/>
    </location>
</feature>
<keyword evidence="8 13" id="KW-1133">Transmembrane helix</keyword>
<comment type="subcellular location">
    <subcellularLocation>
        <location evidence="1">Membrane</location>
        <topology evidence="1">Multi-pass membrane protein</topology>
    </subcellularLocation>
</comment>
<organism evidence="14 15">
    <name type="scientific">Aerococcus agrisoli</name>
    <dbReference type="NCBI Taxonomy" id="2487350"/>
    <lineage>
        <taxon>Bacteria</taxon>
        <taxon>Bacillati</taxon>
        <taxon>Bacillota</taxon>
        <taxon>Bacilli</taxon>
        <taxon>Lactobacillales</taxon>
        <taxon>Aerococcaceae</taxon>
        <taxon>Aerococcus</taxon>
    </lineage>
</organism>
<dbReference type="GO" id="GO:0016020">
    <property type="term" value="C:membrane"/>
    <property type="evidence" value="ECO:0007669"/>
    <property type="project" value="UniProtKB-SubCell"/>
</dbReference>
<sequence>MNKDRLIAFIDAMLAIIMTLLVIELAKPDPVSFEGFWALRENFFAYCLSYFWLGIMWINLHNEWYLVSKINNRTIWATLVMLFFSSLFPYATSIVSEDLSNASAQVFYGIIVLAITFSNMVMHSTVARFNADKEPVHKQPFRMKPWHIIDIIIKVLGLILSATIMPRAMLYALFITLVCLVIPNQINFVRKNIHQNPDV</sequence>
<evidence type="ECO:0000256" key="13">
    <source>
        <dbReference type="SAM" id="Phobius"/>
    </source>
</evidence>
<evidence type="ECO:0000256" key="5">
    <source>
        <dbReference type="ARBA" id="ARBA00022692"/>
    </source>
</evidence>
<evidence type="ECO:0000256" key="12">
    <source>
        <dbReference type="ARBA" id="ARBA00034430"/>
    </source>
</evidence>
<evidence type="ECO:0000256" key="4">
    <source>
        <dbReference type="ARBA" id="ARBA00022538"/>
    </source>
</evidence>
<keyword evidence="4" id="KW-0633">Potassium transport</keyword>
<evidence type="ECO:0000256" key="9">
    <source>
        <dbReference type="ARBA" id="ARBA00023065"/>
    </source>
</evidence>
<keyword evidence="10 13" id="KW-0472">Membrane</keyword>
<evidence type="ECO:0000256" key="8">
    <source>
        <dbReference type="ARBA" id="ARBA00022989"/>
    </source>
</evidence>